<name>A0AAQ1GDF0_9BURK</name>
<dbReference type="AlphaFoldDB" id="A0AAQ1GDF0"/>
<keyword evidence="4 11" id="KW-1134">Transmembrane beta strand</keyword>
<keyword evidence="7 13" id="KW-0798">TonB box</keyword>
<dbReference type="InterPro" id="IPR012910">
    <property type="entry name" value="Plug_dom"/>
</dbReference>
<reference evidence="18 19" key="1">
    <citation type="submission" date="2016-10" db="EMBL/GenBank/DDBJ databases">
        <authorList>
            <person name="Varghese N."/>
            <person name="Submissions S."/>
        </authorList>
    </citation>
    <scope>NUCLEOTIDE SEQUENCE [LARGE SCALE GENOMIC DNA]</scope>
    <source>
        <strain evidence="18 19">LMG 22274</strain>
    </source>
</reference>
<dbReference type="EMBL" id="FNZM01000004">
    <property type="protein sequence ID" value="SEJ34842.1"/>
    <property type="molecule type" value="Genomic_DNA"/>
</dbReference>
<evidence type="ECO:0000256" key="14">
    <source>
        <dbReference type="SAM" id="MobiDB-lite"/>
    </source>
</evidence>
<dbReference type="Proteomes" id="UP000183529">
    <property type="component" value="Unassembled WGS sequence"/>
</dbReference>
<evidence type="ECO:0000256" key="2">
    <source>
        <dbReference type="ARBA" id="ARBA00009810"/>
    </source>
</evidence>
<evidence type="ECO:0000256" key="13">
    <source>
        <dbReference type="RuleBase" id="RU003357"/>
    </source>
</evidence>
<evidence type="ECO:0000256" key="10">
    <source>
        <dbReference type="ARBA" id="ARBA00023237"/>
    </source>
</evidence>
<dbReference type="CDD" id="cd01347">
    <property type="entry name" value="ligand_gated_channel"/>
    <property type="match status" value="1"/>
</dbReference>
<evidence type="ECO:0000256" key="6">
    <source>
        <dbReference type="ARBA" id="ARBA00022729"/>
    </source>
</evidence>
<dbReference type="InterPro" id="IPR010917">
    <property type="entry name" value="TonB_rcpt_CS"/>
</dbReference>
<keyword evidence="5 11" id="KW-0812">Transmembrane</keyword>
<feature type="chain" id="PRO_5042926224" evidence="15">
    <location>
        <begin position="28"/>
        <end position="776"/>
    </location>
</feature>
<dbReference type="NCBIfam" id="TIGR01785">
    <property type="entry name" value="TonB-hemin"/>
    <property type="match status" value="1"/>
</dbReference>
<dbReference type="InterPro" id="IPR011276">
    <property type="entry name" value="TonB_haem/Hb_rcpt"/>
</dbReference>
<dbReference type="SUPFAM" id="SSF56935">
    <property type="entry name" value="Porins"/>
    <property type="match status" value="1"/>
</dbReference>
<feature type="signal peptide" evidence="15">
    <location>
        <begin position="1"/>
        <end position="27"/>
    </location>
</feature>
<sequence length="776" mass="83630">MVFQRRILAILIPLALAELTGAQGAQAQTAPSAAAAAAASDAASSGKTAKTATSRAESQLNVMSVTANRIGKTDPTRSAATVSVITSDDMEENNAKDIKDALKYEPGVAVNRQAYRPSGIGSSTGRAGNDGINIRGLEGNQVLLLEDGIPLPQSFSFGSGSAGRGDYLNTDLYERVEVLRGPASVLYGSDGLTGAVNFVTKDPADLLSIYGKKTYFSVRSDYDSSDRSWGGTATTAFSTANGAVQGLLMLSGRHGHELDNHGSTGGTGANRDEADPATYNNRSALAKLVFRLSATDKLKLTAETLNNSNEVDSLYEIGNYTANTTSYNTTNNVTSNRVKLEWDHDDETNRWVQHVKSSVFYRNAATDQSLLIGETTTDVTRYNHYGESIVGGNSVAESSFKTGPFSHKLVYGFDLSVSQYSTDSNGNTVDTTSGYLENFPKTQTLNLGAYMQDSISWNKLTFVPGLRFDYYHMTPDADSTYTSAASASTQPLSNSSGNALSPRLAFLYEISPALVPYVQYARGFRAPSANQVNSYYGGGVAASLYHTYYEQVGNPNLKPETSNSFEAGMRGKLAFGTNRVAYSASAFYGRYKNFIDSEVVGGSITSASDPEKFQYINFSKATIKGVEAKFDWFAGESVEVKGGVAYIDGSEQNTDGTSSGIMSVPPLAAVLGIKYRADDRWFVGADVTYNSRRNTSDVNTSSTKYFSTPSYTIVDLHAGYKITQHVSLTAGINNLFNRKYWRWSDVRDLSGSSSYATLNAYTAPGRNFNVGMKIDF</sequence>
<evidence type="ECO:0000256" key="3">
    <source>
        <dbReference type="ARBA" id="ARBA00022448"/>
    </source>
</evidence>
<keyword evidence="10 11" id="KW-0998">Cell outer membrane</keyword>
<dbReference type="Gene3D" id="2.40.170.20">
    <property type="entry name" value="TonB-dependent receptor, beta-barrel domain"/>
    <property type="match status" value="1"/>
</dbReference>
<evidence type="ECO:0000256" key="12">
    <source>
        <dbReference type="PROSITE-ProRule" id="PRU10144"/>
    </source>
</evidence>
<keyword evidence="9 18" id="KW-0675">Receptor</keyword>
<gene>
    <name evidence="18" type="ORF">SAMN05216550_104102</name>
</gene>
<evidence type="ECO:0000313" key="19">
    <source>
        <dbReference type="Proteomes" id="UP000183529"/>
    </source>
</evidence>
<evidence type="ECO:0000256" key="1">
    <source>
        <dbReference type="ARBA" id="ARBA00004571"/>
    </source>
</evidence>
<keyword evidence="3 11" id="KW-0813">Transport</keyword>
<dbReference type="InterPro" id="IPR037066">
    <property type="entry name" value="Plug_dom_sf"/>
</dbReference>
<dbReference type="InterPro" id="IPR000531">
    <property type="entry name" value="Beta-barrel_TonB"/>
</dbReference>
<dbReference type="PANTHER" id="PTHR30069">
    <property type="entry name" value="TONB-DEPENDENT OUTER MEMBRANE RECEPTOR"/>
    <property type="match status" value="1"/>
</dbReference>
<proteinExistence type="inferred from homology"/>
<dbReference type="PANTHER" id="PTHR30069:SF29">
    <property type="entry name" value="HEMOGLOBIN AND HEMOGLOBIN-HAPTOGLOBIN-BINDING PROTEIN 1-RELATED"/>
    <property type="match status" value="1"/>
</dbReference>
<dbReference type="InterPro" id="IPR039426">
    <property type="entry name" value="TonB-dep_rcpt-like"/>
</dbReference>
<evidence type="ECO:0000259" key="17">
    <source>
        <dbReference type="Pfam" id="PF07715"/>
    </source>
</evidence>
<dbReference type="GO" id="GO:0015232">
    <property type="term" value="F:heme transmembrane transporter activity"/>
    <property type="evidence" value="ECO:0007669"/>
    <property type="project" value="InterPro"/>
</dbReference>
<dbReference type="NCBIfam" id="TIGR01786">
    <property type="entry name" value="TonB-hemlactrns"/>
    <property type="match status" value="1"/>
</dbReference>
<feature type="domain" description="TonB-dependent receptor plug" evidence="17">
    <location>
        <begin position="77"/>
        <end position="195"/>
    </location>
</feature>
<feature type="region of interest" description="Disordered" evidence="14">
    <location>
        <begin position="255"/>
        <end position="277"/>
    </location>
</feature>
<dbReference type="GO" id="GO:0015344">
    <property type="term" value="F:siderophore uptake transmembrane transporter activity"/>
    <property type="evidence" value="ECO:0007669"/>
    <property type="project" value="TreeGrafter"/>
</dbReference>
<comment type="similarity">
    <text evidence="2 11 13">Belongs to the TonB-dependent receptor family.</text>
</comment>
<dbReference type="GO" id="GO:0009279">
    <property type="term" value="C:cell outer membrane"/>
    <property type="evidence" value="ECO:0007669"/>
    <property type="project" value="UniProtKB-SubCell"/>
</dbReference>
<comment type="caution">
    <text evidence="18">The sequence shown here is derived from an EMBL/GenBank/DDBJ whole genome shotgun (WGS) entry which is preliminary data.</text>
</comment>
<dbReference type="InterPro" id="IPR010949">
    <property type="entry name" value="TonB_Hb/transfer/lactofer_rcpt"/>
</dbReference>
<evidence type="ECO:0000256" key="9">
    <source>
        <dbReference type="ARBA" id="ARBA00023170"/>
    </source>
</evidence>
<dbReference type="Pfam" id="PF00593">
    <property type="entry name" value="TonB_dep_Rec_b-barrel"/>
    <property type="match status" value="1"/>
</dbReference>
<evidence type="ECO:0000313" key="18">
    <source>
        <dbReference type="EMBL" id="SEJ34842.1"/>
    </source>
</evidence>
<dbReference type="PROSITE" id="PS52016">
    <property type="entry name" value="TONB_DEPENDENT_REC_3"/>
    <property type="match status" value="1"/>
</dbReference>
<evidence type="ECO:0000256" key="5">
    <source>
        <dbReference type="ARBA" id="ARBA00022692"/>
    </source>
</evidence>
<evidence type="ECO:0000256" key="15">
    <source>
        <dbReference type="SAM" id="SignalP"/>
    </source>
</evidence>
<evidence type="ECO:0000256" key="8">
    <source>
        <dbReference type="ARBA" id="ARBA00023136"/>
    </source>
</evidence>
<organism evidence="18 19">
    <name type="scientific">Paraburkholderia tropica</name>
    <dbReference type="NCBI Taxonomy" id="92647"/>
    <lineage>
        <taxon>Bacteria</taxon>
        <taxon>Pseudomonadati</taxon>
        <taxon>Pseudomonadota</taxon>
        <taxon>Betaproteobacteria</taxon>
        <taxon>Burkholderiales</taxon>
        <taxon>Burkholderiaceae</taxon>
        <taxon>Paraburkholderia</taxon>
    </lineage>
</organism>
<dbReference type="Gene3D" id="2.170.130.10">
    <property type="entry name" value="TonB-dependent receptor, plug domain"/>
    <property type="match status" value="1"/>
</dbReference>
<keyword evidence="6 15" id="KW-0732">Signal</keyword>
<feature type="domain" description="TonB-dependent receptor-like beta-barrel" evidence="16">
    <location>
        <begin position="305"/>
        <end position="735"/>
    </location>
</feature>
<protein>
    <submittedName>
        <fullName evidence="18">Hemoglobin/transferrin/lactoferrin receptor protein</fullName>
    </submittedName>
</protein>
<dbReference type="PROSITE" id="PS01156">
    <property type="entry name" value="TONB_DEPENDENT_REC_2"/>
    <property type="match status" value="1"/>
</dbReference>
<evidence type="ECO:0000256" key="7">
    <source>
        <dbReference type="ARBA" id="ARBA00023077"/>
    </source>
</evidence>
<dbReference type="Pfam" id="PF07715">
    <property type="entry name" value="Plug"/>
    <property type="match status" value="1"/>
</dbReference>
<feature type="short sequence motif" description="TonB C-terminal box" evidence="12">
    <location>
        <begin position="759"/>
        <end position="776"/>
    </location>
</feature>
<accession>A0AAQ1GDF0</accession>
<dbReference type="InterPro" id="IPR036942">
    <property type="entry name" value="Beta-barrel_TonB_sf"/>
</dbReference>
<comment type="subcellular location">
    <subcellularLocation>
        <location evidence="1 11">Cell outer membrane</location>
        <topology evidence="1 11">Multi-pass membrane protein</topology>
    </subcellularLocation>
</comment>
<evidence type="ECO:0000256" key="4">
    <source>
        <dbReference type="ARBA" id="ARBA00022452"/>
    </source>
</evidence>
<evidence type="ECO:0000256" key="11">
    <source>
        <dbReference type="PROSITE-ProRule" id="PRU01360"/>
    </source>
</evidence>
<keyword evidence="8 11" id="KW-0472">Membrane</keyword>
<dbReference type="GO" id="GO:0044718">
    <property type="term" value="P:siderophore transmembrane transport"/>
    <property type="evidence" value="ECO:0007669"/>
    <property type="project" value="TreeGrafter"/>
</dbReference>
<evidence type="ECO:0000259" key="16">
    <source>
        <dbReference type="Pfam" id="PF00593"/>
    </source>
</evidence>